<dbReference type="GO" id="GO:0003810">
    <property type="term" value="F:protein-glutamine gamma-glutamyltransferase activity"/>
    <property type="evidence" value="ECO:0007669"/>
    <property type="project" value="UniProtKB-UniRule"/>
</dbReference>
<evidence type="ECO:0000256" key="2">
    <source>
        <dbReference type="ARBA" id="ARBA00022969"/>
    </source>
</evidence>
<evidence type="ECO:0000313" key="6">
    <source>
        <dbReference type="Proteomes" id="UP000429595"/>
    </source>
</evidence>
<protein>
    <recommendedName>
        <fullName evidence="4">Protein-glutamine gamma-glutamyltransferase</fullName>
        <ecNumber evidence="4">2.3.2.13</ecNumber>
    </recommendedName>
    <alternativeName>
        <fullName evidence="4">Transglutaminase</fullName>
        <shortName evidence="4">TGase</shortName>
    </alternativeName>
</protein>
<gene>
    <name evidence="4" type="primary">tgl</name>
    <name evidence="5" type="ORF">F9802_18885</name>
</gene>
<keyword evidence="2 4" id="KW-0749">Sporulation</keyword>
<dbReference type="Pfam" id="PF20085">
    <property type="entry name" value="TGL"/>
    <property type="match status" value="1"/>
</dbReference>
<dbReference type="EMBL" id="WEIO01000019">
    <property type="protein sequence ID" value="KAB7704094.1"/>
    <property type="molecule type" value="Genomic_DNA"/>
</dbReference>
<evidence type="ECO:0000256" key="4">
    <source>
        <dbReference type="HAMAP-Rule" id="MF_00727"/>
    </source>
</evidence>
<dbReference type="Proteomes" id="UP000429595">
    <property type="component" value="Unassembled WGS sequence"/>
</dbReference>
<evidence type="ECO:0000256" key="1">
    <source>
        <dbReference type="ARBA" id="ARBA00022679"/>
    </source>
</evidence>
<dbReference type="HAMAP" id="MF_00727">
    <property type="entry name" value="Tgl"/>
    <property type="match status" value="1"/>
</dbReference>
<comment type="caution">
    <text evidence="5">The sequence shown here is derived from an EMBL/GenBank/DDBJ whole genome shotgun (WGS) entry which is preliminary data.</text>
</comment>
<reference evidence="5 6" key="1">
    <citation type="submission" date="2019-10" db="EMBL/GenBank/DDBJ databases">
        <title>Bacillus aerolatum sp. nov., isolated from bioaerosol of sport playgrounds.</title>
        <authorList>
            <person name="Chen P."/>
            <person name="Zhang G."/>
        </authorList>
    </citation>
    <scope>NUCLEOTIDE SEQUENCE [LARGE SCALE GENOMIC DNA]</scope>
    <source>
        <strain evidence="5 6">CX253</strain>
    </source>
</reference>
<keyword evidence="3 4" id="KW-0012">Acyltransferase</keyword>
<dbReference type="EC" id="2.3.2.13" evidence="4"/>
<name>A0A6I1FAJ5_9BACI</name>
<proteinExistence type="inferred from homology"/>
<evidence type="ECO:0000313" key="5">
    <source>
        <dbReference type="EMBL" id="KAB7704094.1"/>
    </source>
</evidence>
<comment type="similarity">
    <text evidence="4">Belongs to the bacillus TGase family.</text>
</comment>
<comment type="catalytic activity">
    <reaction evidence="4">
        <text>L-glutaminyl-[protein] + L-lysyl-[protein] = [protein]-L-lysyl-N(6)-5-L-glutamyl-[protein] + NH4(+)</text>
        <dbReference type="Rhea" id="RHEA:54816"/>
        <dbReference type="Rhea" id="RHEA-COMP:9752"/>
        <dbReference type="Rhea" id="RHEA-COMP:10207"/>
        <dbReference type="Rhea" id="RHEA-COMP:14005"/>
        <dbReference type="ChEBI" id="CHEBI:28938"/>
        <dbReference type="ChEBI" id="CHEBI:29969"/>
        <dbReference type="ChEBI" id="CHEBI:30011"/>
        <dbReference type="ChEBI" id="CHEBI:138370"/>
        <dbReference type="EC" id="2.3.2.13"/>
    </reaction>
</comment>
<keyword evidence="1 4" id="KW-0808">Transferase</keyword>
<dbReference type="RefSeq" id="WP_152154659.1">
    <property type="nucleotide sequence ID" value="NZ_WEIO01000019.1"/>
</dbReference>
<accession>A0A6I1FAJ5</accession>
<comment type="function">
    <text evidence="4">Probably plays a role in the assembly of the spore coat proteins by catalyzing epsilon-(gamma-glutamyl)lysine cross-links.</text>
</comment>
<sequence>MIQLSGVPFQQSGTWPSGSIERMIVQRMSEDPVVYSYRSIDELSFELKLRKNIILSARELNRSKVRFEVFAKSYCNPEYWHLTSSGGFLLRYGVKPSDAIQDIYMNSSQYGFECATSIIIIYYHAVLNVIGEYSFNQIFPTIYLYSWHVDTDLGVRSNYTNHILPGDVVYFKNPDFNPQASQWRGENAVVLGDGTYFGHGIGIKTAEQMIDALNKERRPGASQSAYLTDVVARPSFKHLANISMPQRGHSIHKYHHIVCQHNKSSISIDRYMFLLNTLYNNMNYLNSCFLFI</sequence>
<dbReference type="GO" id="GO:0030435">
    <property type="term" value="P:sporulation resulting in formation of a cellular spore"/>
    <property type="evidence" value="ECO:0007669"/>
    <property type="project" value="UniProtKB-UniRule"/>
</dbReference>
<evidence type="ECO:0000256" key="3">
    <source>
        <dbReference type="ARBA" id="ARBA00023315"/>
    </source>
</evidence>
<dbReference type="InterPro" id="IPR020916">
    <property type="entry name" value="Gln_gamma-glutamylTfrase_bac"/>
</dbReference>
<organism evidence="5 6">
    <name type="scientific">Bacillus aerolatus</name>
    <dbReference type="NCBI Taxonomy" id="2653354"/>
    <lineage>
        <taxon>Bacteria</taxon>
        <taxon>Bacillati</taxon>
        <taxon>Bacillota</taxon>
        <taxon>Bacilli</taxon>
        <taxon>Bacillales</taxon>
        <taxon>Bacillaceae</taxon>
        <taxon>Bacillus</taxon>
    </lineage>
</organism>
<dbReference type="AlphaFoldDB" id="A0A6I1FAJ5"/>
<keyword evidence="6" id="KW-1185">Reference proteome</keyword>
<dbReference type="NCBIfam" id="NF002869">
    <property type="entry name" value="PRK03187.1"/>
    <property type="match status" value="1"/>
</dbReference>